<evidence type="ECO:0000313" key="2">
    <source>
        <dbReference type="Proteomes" id="UP001500571"/>
    </source>
</evidence>
<keyword evidence="2" id="KW-1185">Reference proteome</keyword>
<sequence>MTLSTVGTVKLGTDVNSPMAIGHVGRDIVVLPTQEPGAPSWNTVTVVDPAAGTSRAVAHSAWPRGLINWVATTGDWVVYTDQSHRQGDGSYEALWRIEAIDLVTGSHRTLASSGRKESALIPVVQAQDGLVLWTAPEADRSAKELVWNPGSAAPYAVLRHKEMTPDSVTIDDGWLYYLGPNGLGRKGHTVGGDCWRVPLTGGTPVAVTHTALAMGCAARGSHLVWSQHIDPETPNPPPNDGILDNPYSLWTETINADTPSAPVKIDEGYNGTYQLHPVEHALVWQQASAQVIVSSLADPSNRIAVPGHIGTYTAGPGDLLAYMRRTRTGISVTLDRIEVKEP</sequence>
<evidence type="ECO:0008006" key="3">
    <source>
        <dbReference type="Google" id="ProtNLM"/>
    </source>
</evidence>
<reference evidence="2" key="1">
    <citation type="journal article" date="2019" name="Int. J. Syst. Evol. Microbiol.">
        <title>The Global Catalogue of Microorganisms (GCM) 10K type strain sequencing project: providing services to taxonomists for standard genome sequencing and annotation.</title>
        <authorList>
            <consortium name="The Broad Institute Genomics Platform"/>
            <consortium name="The Broad Institute Genome Sequencing Center for Infectious Disease"/>
            <person name="Wu L."/>
            <person name="Ma J."/>
        </authorList>
    </citation>
    <scope>NUCLEOTIDE SEQUENCE [LARGE SCALE GENOMIC DNA]</scope>
    <source>
        <strain evidence="2">JCM 15309</strain>
    </source>
</reference>
<dbReference type="RefSeq" id="WP_344041801.1">
    <property type="nucleotide sequence ID" value="NZ_BAAAPB010000001.1"/>
</dbReference>
<dbReference type="Proteomes" id="UP001500571">
    <property type="component" value="Unassembled WGS sequence"/>
</dbReference>
<dbReference type="EMBL" id="BAAAPB010000001">
    <property type="protein sequence ID" value="GAA1947744.1"/>
    <property type="molecule type" value="Genomic_DNA"/>
</dbReference>
<protein>
    <recommendedName>
        <fullName evidence="3">WD40 repeat domain-containing protein</fullName>
    </recommendedName>
</protein>
<dbReference type="SUPFAM" id="SSF69304">
    <property type="entry name" value="Tricorn protease N-terminal domain"/>
    <property type="match status" value="1"/>
</dbReference>
<evidence type="ECO:0000313" key="1">
    <source>
        <dbReference type="EMBL" id="GAA1947744.1"/>
    </source>
</evidence>
<organism evidence="1 2">
    <name type="scientific">Nocardioides panacihumi</name>
    <dbReference type="NCBI Taxonomy" id="400774"/>
    <lineage>
        <taxon>Bacteria</taxon>
        <taxon>Bacillati</taxon>
        <taxon>Actinomycetota</taxon>
        <taxon>Actinomycetes</taxon>
        <taxon>Propionibacteriales</taxon>
        <taxon>Nocardioidaceae</taxon>
        <taxon>Nocardioides</taxon>
    </lineage>
</organism>
<name>A0ABP5BKZ5_9ACTN</name>
<accession>A0ABP5BKZ5</accession>
<gene>
    <name evidence="1" type="ORF">GCM10009798_03580</name>
</gene>
<proteinExistence type="predicted"/>
<comment type="caution">
    <text evidence="1">The sequence shown here is derived from an EMBL/GenBank/DDBJ whole genome shotgun (WGS) entry which is preliminary data.</text>
</comment>